<dbReference type="GO" id="GO:0016887">
    <property type="term" value="F:ATP hydrolysis activity"/>
    <property type="evidence" value="ECO:0007669"/>
    <property type="project" value="InterPro"/>
</dbReference>
<organism evidence="7 8">
    <name type="scientific">Furfurilactobacillus siliginis</name>
    <dbReference type="NCBI Taxonomy" id="348151"/>
    <lineage>
        <taxon>Bacteria</taxon>
        <taxon>Bacillati</taxon>
        <taxon>Bacillota</taxon>
        <taxon>Bacilli</taxon>
        <taxon>Lactobacillales</taxon>
        <taxon>Lactobacillaceae</taxon>
        <taxon>Furfurilactobacillus</taxon>
    </lineage>
</organism>
<evidence type="ECO:0000313" key="8">
    <source>
        <dbReference type="Proteomes" id="UP000051139"/>
    </source>
</evidence>
<evidence type="ECO:0000313" key="7">
    <source>
        <dbReference type="EMBL" id="KRN97268.1"/>
    </source>
</evidence>
<dbReference type="STRING" id="348151.IV55_GL000196"/>
<dbReference type="GO" id="GO:0006302">
    <property type="term" value="P:double-strand break repair"/>
    <property type="evidence" value="ECO:0007669"/>
    <property type="project" value="InterPro"/>
</dbReference>
<comment type="caution">
    <text evidence="7">The sequence shown here is derived from an EMBL/GenBank/DDBJ whole genome shotgun (WGS) entry which is preliminary data.</text>
</comment>
<keyword evidence="7" id="KW-0540">Nuclease</keyword>
<dbReference type="Pfam" id="PF13476">
    <property type="entry name" value="AAA_23"/>
    <property type="match status" value="1"/>
</dbReference>
<feature type="coiled-coil region" evidence="4">
    <location>
        <begin position="248"/>
        <end position="275"/>
    </location>
</feature>
<evidence type="ECO:0000313" key="9">
    <source>
        <dbReference type="Proteomes" id="UP000321429"/>
    </source>
</evidence>
<reference evidence="7 8" key="1">
    <citation type="journal article" date="2015" name="Genome Announc.">
        <title>Expanding the biotechnology potential of lactobacilli through comparative genomics of 213 strains and associated genera.</title>
        <authorList>
            <person name="Sun Z."/>
            <person name="Harris H.M."/>
            <person name="McCann A."/>
            <person name="Guo C."/>
            <person name="Argimon S."/>
            <person name="Zhang W."/>
            <person name="Yang X."/>
            <person name="Jeffery I.B."/>
            <person name="Cooney J.C."/>
            <person name="Kagawa T.F."/>
            <person name="Liu W."/>
            <person name="Song Y."/>
            <person name="Salvetti E."/>
            <person name="Wrobel A."/>
            <person name="Rasinkangas P."/>
            <person name="Parkhill J."/>
            <person name="Rea M.C."/>
            <person name="O'Sullivan O."/>
            <person name="Ritari J."/>
            <person name="Douillard F.P."/>
            <person name="Paul Ross R."/>
            <person name="Yang R."/>
            <person name="Briner A.E."/>
            <person name="Felis G.E."/>
            <person name="de Vos W.M."/>
            <person name="Barrangou R."/>
            <person name="Klaenhammer T.R."/>
            <person name="Caufield P.W."/>
            <person name="Cui Y."/>
            <person name="Zhang H."/>
            <person name="O'Toole P.W."/>
        </authorList>
    </citation>
    <scope>NUCLEOTIDE SEQUENCE [LARGE SCALE GENOMIC DNA]</scope>
    <source>
        <strain evidence="7 8">DSM 22696</strain>
    </source>
</reference>
<dbReference type="InterPro" id="IPR038729">
    <property type="entry name" value="Rad50/SbcC_AAA"/>
</dbReference>
<dbReference type="EMBL" id="BJUD01000034">
    <property type="protein sequence ID" value="GEK29151.1"/>
    <property type="molecule type" value="Genomic_DNA"/>
</dbReference>
<protein>
    <recommendedName>
        <fullName evidence="3">Nuclease SbcCD subunit C</fullName>
    </recommendedName>
</protein>
<evidence type="ECO:0000313" key="6">
    <source>
        <dbReference type="EMBL" id="GEK29151.1"/>
    </source>
</evidence>
<dbReference type="Proteomes" id="UP000051139">
    <property type="component" value="Unassembled WGS sequence"/>
</dbReference>
<keyword evidence="7" id="KW-0269">Exonuclease</keyword>
<name>A0A0R2LGU1_9LACO</name>
<evidence type="ECO:0000256" key="3">
    <source>
        <dbReference type="ARBA" id="ARBA00013368"/>
    </source>
</evidence>
<dbReference type="AlphaFoldDB" id="A0A0R2LGU1"/>
<dbReference type="PATRIC" id="fig|348151.3.peg.199"/>
<accession>A0A0R2LGU1</accession>
<dbReference type="SUPFAM" id="SSF52540">
    <property type="entry name" value="P-loop containing nucleoside triphosphate hydrolases"/>
    <property type="match status" value="1"/>
</dbReference>
<feature type="coiled-coil region" evidence="4">
    <location>
        <begin position="387"/>
        <end position="428"/>
    </location>
</feature>
<keyword evidence="7" id="KW-0378">Hydrolase</keyword>
<keyword evidence="4" id="KW-0175">Coiled coil</keyword>
<evidence type="ECO:0000259" key="5">
    <source>
        <dbReference type="Pfam" id="PF13476"/>
    </source>
</evidence>
<evidence type="ECO:0000256" key="2">
    <source>
        <dbReference type="ARBA" id="ARBA00011322"/>
    </source>
</evidence>
<comment type="subunit">
    <text evidence="2">Heterodimer of SbcC and SbcD.</text>
</comment>
<dbReference type="Gene3D" id="3.40.50.300">
    <property type="entry name" value="P-loop containing nucleotide triphosphate hydrolases"/>
    <property type="match status" value="2"/>
</dbReference>
<feature type="domain" description="Rad50/SbcC-type AAA" evidence="5">
    <location>
        <begin position="5"/>
        <end position="212"/>
    </location>
</feature>
<gene>
    <name evidence="6" type="primary">sbcC</name>
    <name evidence="7" type="ORF">IV55_GL000196</name>
    <name evidence="6" type="ORF">LSI01_14620</name>
</gene>
<reference evidence="6 9" key="2">
    <citation type="submission" date="2019-07" db="EMBL/GenBank/DDBJ databases">
        <title>Whole genome shotgun sequence of Lactobacillus siliginis NBRC 101315.</title>
        <authorList>
            <person name="Hosoyama A."/>
            <person name="Uohara A."/>
            <person name="Ohji S."/>
            <person name="Ichikawa N."/>
        </authorList>
    </citation>
    <scope>NUCLEOTIDE SEQUENCE [LARGE SCALE GENOMIC DNA]</scope>
    <source>
        <strain evidence="6 9">NBRC 101315</strain>
    </source>
</reference>
<dbReference type="Pfam" id="PF13558">
    <property type="entry name" value="SbcC_Walker_B"/>
    <property type="match status" value="1"/>
</dbReference>
<dbReference type="InterPro" id="IPR027417">
    <property type="entry name" value="P-loop_NTPase"/>
</dbReference>
<dbReference type="PANTHER" id="PTHR32114:SF2">
    <property type="entry name" value="ABC TRANSPORTER ABCH.3"/>
    <property type="match status" value="1"/>
</dbReference>
<evidence type="ECO:0000256" key="4">
    <source>
        <dbReference type="SAM" id="Coils"/>
    </source>
</evidence>
<evidence type="ECO:0000256" key="1">
    <source>
        <dbReference type="ARBA" id="ARBA00006930"/>
    </source>
</evidence>
<proteinExistence type="inferred from homology"/>
<feature type="coiled-coil region" evidence="4">
    <location>
        <begin position="705"/>
        <end position="746"/>
    </location>
</feature>
<dbReference type="Proteomes" id="UP000321429">
    <property type="component" value="Unassembled WGS sequence"/>
</dbReference>
<feature type="coiled-coil region" evidence="4">
    <location>
        <begin position="600"/>
        <end position="662"/>
    </location>
</feature>
<comment type="similarity">
    <text evidence="1">Belongs to the SMC family. SbcC subfamily.</text>
</comment>
<dbReference type="OrthoDB" id="9795626at2"/>
<dbReference type="RefSeq" id="WP_057808529.1">
    <property type="nucleotide sequence ID" value="NZ_BJUD01000034.1"/>
</dbReference>
<sequence length="1042" mass="115106">MRPLKLTLQNFGPYRDQTIDFEEFNDVPVFLISGKTGAGKTTIFDAMCFALFGRSSGGDRQPDQMRSDFAEPTAETVVTFIFEHLGQQYTITRKPKQTLAKKRGTGVHDQEASVELTMFAADGEETTLTKRRDVDAKVTDLLHLNAAQFMQIVLLPQGQFRQFLEADSNDKQKLLANLFGTSLYARWAAKLNEQLKAAQAGVQGKQNEVAALRQLIYWQDNQAPDEDANDQDVLSALTVQNDAMQPEVTKQQQAVTSAQKQLDLLNDQVKSEETLLQYFSERDQALQRQTELVAQQPEMDALQANITDLEWVQTLVSQLDELDRAKATTTEIEQRIQHTQTDHDAAVTTLATAKTAEQALQAQQADEQKRQTEIADLTARRPLFAQVDQLKLVVTKQQQQAKTLQDQAAELNQRRTTAQTQLSQLQATLTELGNVSHQQLTLQEQQHQVDGLAESQLALTQQHEQLVGTQTQETQLQAAVQKAQQQDQDAIATFAKIDHEWTVSQIQRLSAKLAPGEPCPVCGSTEHPAPAVQVATLVSEDEVKQAQATQEQSHEQLTKVTAQLTETTKRVTEQQVRYDETAADWCADVNKLTETPAATLAAAQLAFEKIQNDVQQARQAVSMAVSKQKQTTIAITETTTTIDRLTEQLAAVAEQQHALEVTLATQQAQLTDQLAQLPNGFADLAAVDTQVTVLQEASAQFTTALSQQTKERDQAQQQVTTLQTQLQELASQKTQTTANVTSLTEQLTTVITNHDSEDSLTSVKERRQQLAKLSVWRQSWQVFTTAVAQVKGQLATLTTQIGKQVKPDVQQTIVKRDQQQAQLETLRAASYALSQQLTSNQKLAESISAALVEGRAQREQLAQIAELADTVAGRTKSHLSLERYVLQTYLQQVLTVANSRLSVLTNNRYRFELEASAGSFATDTGLEINVFDDQAGKVRSVHTLSGGESFIAALSLALGLGEVIQNESGAVAIEALFIDEGFGSLDEDALQTAMEALQTIEGQHRMIGIISHVTELQEQIPDQLIVTASADGRSQVGYQHEL</sequence>
<dbReference type="GO" id="GO:0004527">
    <property type="term" value="F:exonuclease activity"/>
    <property type="evidence" value="ECO:0007669"/>
    <property type="project" value="UniProtKB-KW"/>
</dbReference>
<dbReference type="EMBL" id="JQCB01000001">
    <property type="protein sequence ID" value="KRN97268.1"/>
    <property type="molecule type" value="Genomic_DNA"/>
</dbReference>
<dbReference type="PANTHER" id="PTHR32114">
    <property type="entry name" value="ABC TRANSPORTER ABCH.3"/>
    <property type="match status" value="1"/>
</dbReference>
<keyword evidence="8" id="KW-1185">Reference proteome</keyword>